<reference evidence="1 2" key="1">
    <citation type="journal article" date="2021" name="Front. Genet.">
        <title>Chromosome-Level Genome Assembly Reveals Significant Gene Expansion in the Toll and IMD Signaling Pathways of Dendrolimus kikuchii.</title>
        <authorList>
            <person name="Zhou J."/>
            <person name="Wu P."/>
            <person name="Xiong Z."/>
            <person name="Liu N."/>
            <person name="Zhao N."/>
            <person name="Ji M."/>
            <person name="Qiu Y."/>
            <person name="Yang B."/>
        </authorList>
    </citation>
    <scope>NUCLEOTIDE SEQUENCE [LARGE SCALE GENOMIC DNA]</scope>
    <source>
        <strain evidence="1">Ann1</strain>
    </source>
</reference>
<sequence length="960" mass="110834">MPGAVCEIIDDIEDLISSQDITPKERYASRKNVNVRSRKKDKLGSEAQDKLILESVVPGTQSIYVKTWGCAHNNSDSEYMAGLLAANGYKLTEDKFDAQLWLLNSCTVKSPAEDHFKNEIELGQNRGIHVVVAGCVPQGAPRATYLHGLSVVGVQQIDRIVEVVEETLKVSESKRCNARCKNIKSFKSFNCNCLRACTDESKLFTKESRLDALLADNCTYGRDIGTSLPELLWKLVEVIPEGCRLRLGMTNPPYILEHLEEVAKIMHHPRVYKFLHVPVQSGSDQVLSDMKREYTRADFEHVVNFLREKVPGMTIATDIICGFPTETEKDFEDTMSLCYKYRFPSLFINQFFPRPGTPAAKMVRVPGQEVKKRTKQLSELFRSYEPYGHKIGEIQEVLVTDISHDKNYFVAHNEFYKQVLVPKLDEYIGKMLTVKIVNATKFSMVGEVIDKPKMAGITAPLKRGQISGVYVRSKGKVPLPIVVLFISYILKLDLHKNLIRFLHIIKRLSPYSQDFLTTAQQNIELSIDKIEYNNMASPTESTSYRYYNGSERLHSRNMEDWLKYSVSFTDFRNNGIEAYSKLQHRPWDDNTNSIENHKRCIKALFDLCTKLGIKYWTAFDSDLMPWTDNWDERKQYWDDIVEYIQELIQKTHVKMLWMAPDLHSHQRYYSGAFTSNDAAIFIQAAAQIKKCLEISHRLNAECFLLWPLREGYDNIFNTDVAKEIKLFAKLLKTTAEYKERLNYRCQLLIMPYYSFNFGRNYCSFGSFCQSRIDDMVNMYMWDVTSCLYFLKNYNLDRYYKVCSPPGHHMYMANAYNMLGGVIMTNGFDQCNTKEITLMMKCILDQGTAPPGGINLKLRPQRNTDLRDFITSYMKYIDALAKGLRFAGNISTEQMFNKHVQQRYATYYSGFGSRLVSSDISMEECEEYYKKNQNPHGDTTPSKCEHIEVVFQRYLDTCDNI</sequence>
<evidence type="ECO:0000313" key="2">
    <source>
        <dbReference type="Proteomes" id="UP000824533"/>
    </source>
</evidence>
<keyword evidence="2" id="KW-1185">Reference proteome</keyword>
<protein>
    <submittedName>
        <fullName evidence="1">Uncharacterized protein</fullName>
    </submittedName>
</protein>
<accession>A0ACC1D391</accession>
<dbReference type="Proteomes" id="UP000824533">
    <property type="component" value="Linkage Group LG10"/>
</dbReference>
<name>A0ACC1D391_9NEOP</name>
<evidence type="ECO:0000313" key="1">
    <source>
        <dbReference type="EMBL" id="KAJ0178063.1"/>
    </source>
</evidence>
<comment type="caution">
    <text evidence="1">The sequence shown here is derived from an EMBL/GenBank/DDBJ whole genome shotgun (WGS) entry which is preliminary data.</text>
</comment>
<organism evidence="1 2">
    <name type="scientific">Dendrolimus kikuchii</name>
    <dbReference type="NCBI Taxonomy" id="765133"/>
    <lineage>
        <taxon>Eukaryota</taxon>
        <taxon>Metazoa</taxon>
        <taxon>Ecdysozoa</taxon>
        <taxon>Arthropoda</taxon>
        <taxon>Hexapoda</taxon>
        <taxon>Insecta</taxon>
        <taxon>Pterygota</taxon>
        <taxon>Neoptera</taxon>
        <taxon>Endopterygota</taxon>
        <taxon>Lepidoptera</taxon>
        <taxon>Glossata</taxon>
        <taxon>Ditrysia</taxon>
        <taxon>Bombycoidea</taxon>
        <taxon>Lasiocampidae</taxon>
        <taxon>Dendrolimus</taxon>
    </lineage>
</organism>
<gene>
    <name evidence="1" type="ORF">K1T71_005886</name>
</gene>
<proteinExistence type="predicted"/>
<dbReference type="EMBL" id="CM034396">
    <property type="protein sequence ID" value="KAJ0178063.1"/>
    <property type="molecule type" value="Genomic_DNA"/>
</dbReference>